<dbReference type="SUPFAM" id="SSF52087">
    <property type="entry name" value="CRAL/TRIO domain"/>
    <property type="match status" value="1"/>
</dbReference>
<dbReference type="PANTHER" id="PTHR45932">
    <property type="entry name" value="PATELLIN-1"/>
    <property type="match status" value="1"/>
</dbReference>
<dbReference type="PROSITE" id="PS51257">
    <property type="entry name" value="PROKAR_LIPOPROTEIN"/>
    <property type="match status" value="1"/>
</dbReference>
<comment type="caution">
    <text evidence="3">The sequence shown here is derived from an EMBL/GenBank/DDBJ whole genome shotgun (WGS) entry which is preliminary data.</text>
</comment>
<reference evidence="3 4" key="1">
    <citation type="submission" date="2020-02" db="EMBL/GenBank/DDBJ databases">
        <authorList>
            <person name="Ma Q."/>
            <person name="Huang Y."/>
            <person name="Song X."/>
            <person name="Pei D."/>
        </authorList>
    </citation>
    <scope>NUCLEOTIDE SEQUENCE [LARGE SCALE GENOMIC DNA]</scope>
    <source>
        <strain evidence="3">Sxm20200214</strain>
        <tissue evidence="3">Leaf</tissue>
    </source>
</reference>
<dbReference type="Pfam" id="PF25099">
    <property type="entry name" value="GOLD_PATL1_C"/>
    <property type="match status" value="1"/>
</dbReference>
<dbReference type="InterPro" id="IPR056794">
    <property type="entry name" value="PATL1-6_C_GOLD"/>
</dbReference>
<keyword evidence="1" id="KW-0472">Membrane</keyword>
<feature type="transmembrane region" description="Helical" evidence="1">
    <location>
        <begin position="159"/>
        <end position="177"/>
    </location>
</feature>
<evidence type="ECO:0000313" key="4">
    <source>
        <dbReference type="Proteomes" id="UP000886595"/>
    </source>
</evidence>
<dbReference type="PANTHER" id="PTHR45932:SF6">
    <property type="entry name" value="PATELLIN-3"/>
    <property type="match status" value="1"/>
</dbReference>
<keyword evidence="4" id="KW-1185">Reference proteome</keyword>
<evidence type="ECO:0000256" key="1">
    <source>
        <dbReference type="SAM" id="Phobius"/>
    </source>
</evidence>
<dbReference type="OrthoDB" id="75724at2759"/>
<organism evidence="3 4">
    <name type="scientific">Brassica carinata</name>
    <name type="common">Ethiopian mustard</name>
    <name type="synonym">Abyssinian cabbage</name>
    <dbReference type="NCBI Taxonomy" id="52824"/>
    <lineage>
        <taxon>Eukaryota</taxon>
        <taxon>Viridiplantae</taxon>
        <taxon>Streptophyta</taxon>
        <taxon>Embryophyta</taxon>
        <taxon>Tracheophyta</taxon>
        <taxon>Spermatophyta</taxon>
        <taxon>Magnoliopsida</taxon>
        <taxon>eudicotyledons</taxon>
        <taxon>Gunneridae</taxon>
        <taxon>Pentapetalae</taxon>
        <taxon>rosids</taxon>
        <taxon>malvids</taxon>
        <taxon>Brassicales</taxon>
        <taxon>Brassicaceae</taxon>
        <taxon>Brassiceae</taxon>
        <taxon>Brassica</taxon>
    </lineage>
</organism>
<sequence length="209" mass="24639">MMCYRVSSFVDKKFQTFINVPWWYLVFYSCDWSVYDTKIKEQVGVCPVLQDQPKPFFKYISPEQVPVQYAGLSVDPCDCNPDFSLDDPAPEVIVKPGTKQTVEIIFYEKCEIVWEIREIGWEVSYKAEFVPEEKDAYAVVVQKPRTLELFLKHFTNNVVFWYAYVFVYVRVCTFYNIRSFCVVYTMELSATFALVVIWGQYVVNDLKIL</sequence>
<feature type="transmembrane region" description="Helical" evidence="1">
    <location>
        <begin position="183"/>
        <end position="203"/>
    </location>
</feature>
<name>A0A8X7VBL6_BRACI</name>
<gene>
    <name evidence="3" type="ORF">Bca52824_027953</name>
</gene>
<evidence type="ECO:0000259" key="2">
    <source>
        <dbReference type="Pfam" id="PF25099"/>
    </source>
</evidence>
<feature type="domain" description="Patellin-1-6 C-terminal GOLD" evidence="2">
    <location>
        <begin position="95"/>
        <end position="148"/>
    </location>
</feature>
<accession>A0A8X7VBL6</accession>
<protein>
    <recommendedName>
        <fullName evidence="2">Patellin-1-6 C-terminal GOLD domain-containing protein</fullName>
    </recommendedName>
</protein>
<dbReference type="Proteomes" id="UP000886595">
    <property type="component" value="Unassembled WGS sequence"/>
</dbReference>
<proteinExistence type="predicted"/>
<keyword evidence="1" id="KW-0812">Transmembrane</keyword>
<dbReference type="InterPro" id="IPR036865">
    <property type="entry name" value="CRAL-TRIO_dom_sf"/>
</dbReference>
<dbReference type="GO" id="GO:0008289">
    <property type="term" value="F:lipid binding"/>
    <property type="evidence" value="ECO:0007669"/>
    <property type="project" value="InterPro"/>
</dbReference>
<dbReference type="AlphaFoldDB" id="A0A8X7VBL6"/>
<dbReference type="EMBL" id="JAAMPC010000006">
    <property type="protein sequence ID" value="KAG2308205.1"/>
    <property type="molecule type" value="Genomic_DNA"/>
</dbReference>
<keyword evidence="1" id="KW-1133">Transmembrane helix</keyword>
<evidence type="ECO:0000313" key="3">
    <source>
        <dbReference type="EMBL" id="KAG2308205.1"/>
    </source>
</evidence>
<dbReference type="InterPro" id="IPR044834">
    <property type="entry name" value="PATL"/>
</dbReference>